<evidence type="ECO:0000313" key="2">
    <source>
        <dbReference type="EMBL" id="NVO22161.1"/>
    </source>
</evidence>
<comment type="caution">
    <text evidence="2">The sequence shown here is derived from an EMBL/GenBank/DDBJ whole genome shotgun (WGS) entry which is preliminary data.</text>
</comment>
<reference evidence="2 3" key="1">
    <citation type="submission" date="2020-04" db="EMBL/GenBank/DDBJ databases">
        <title>Donghicola sp., a member of the Rhodobacteraceae family isolated from mangrove forest in Thailand.</title>
        <authorList>
            <person name="Charoenyingcharoen P."/>
            <person name="Yukphan P."/>
        </authorList>
    </citation>
    <scope>NUCLEOTIDE SEQUENCE [LARGE SCALE GENOMIC DNA]</scope>
    <source>
        <strain evidence="2 3">B5-SW-15</strain>
    </source>
</reference>
<organism evidence="2 3">
    <name type="scientific">Donghicola mangrovi</name>
    <dbReference type="NCBI Taxonomy" id="2729614"/>
    <lineage>
        <taxon>Bacteria</taxon>
        <taxon>Pseudomonadati</taxon>
        <taxon>Pseudomonadota</taxon>
        <taxon>Alphaproteobacteria</taxon>
        <taxon>Rhodobacterales</taxon>
        <taxon>Roseobacteraceae</taxon>
        <taxon>Donghicola</taxon>
    </lineage>
</organism>
<feature type="transmembrane region" description="Helical" evidence="1">
    <location>
        <begin position="43"/>
        <end position="63"/>
    </location>
</feature>
<evidence type="ECO:0000256" key="1">
    <source>
        <dbReference type="SAM" id="Phobius"/>
    </source>
</evidence>
<dbReference type="AlphaFoldDB" id="A0A850Q863"/>
<sequence>MSKLSEKIVEAGHWKNERLKIKNQLWFIPERYFGKPTTRLGRVFLWTYRLVFAWLMMKLFFMLSDEMQPYGGLRQVLEEYGLKFGRFRD</sequence>
<evidence type="ECO:0000313" key="3">
    <source>
        <dbReference type="Proteomes" id="UP000592216"/>
    </source>
</evidence>
<keyword evidence="1" id="KW-0472">Membrane</keyword>
<gene>
    <name evidence="2" type="ORF">HJ536_02215</name>
</gene>
<dbReference type="EMBL" id="JABCJE010000001">
    <property type="protein sequence ID" value="NVO22161.1"/>
    <property type="molecule type" value="Genomic_DNA"/>
</dbReference>
<proteinExistence type="predicted"/>
<dbReference type="RefSeq" id="WP_177156506.1">
    <property type="nucleotide sequence ID" value="NZ_JABCJE010000001.1"/>
</dbReference>
<protein>
    <submittedName>
        <fullName evidence="2">Uncharacterized protein</fullName>
    </submittedName>
</protein>
<keyword evidence="1" id="KW-0812">Transmembrane</keyword>
<dbReference type="Proteomes" id="UP000592216">
    <property type="component" value="Unassembled WGS sequence"/>
</dbReference>
<accession>A0A850Q863</accession>
<name>A0A850Q863_9RHOB</name>
<keyword evidence="1" id="KW-1133">Transmembrane helix</keyword>